<evidence type="ECO:0000313" key="2">
    <source>
        <dbReference type="Proteomes" id="UP000277204"/>
    </source>
</evidence>
<name>A0A183LDV8_9TREM</name>
<dbReference type="EMBL" id="UZAI01000484">
    <property type="protein sequence ID" value="VDO53513.1"/>
    <property type="molecule type" value="Genomic_DNA"/>
</dbReference>
<keyword evidence="2" id="KW-1185">Reference proteome</keyword>
<dbReference type="Proteomes" id="UP000277204">
    <property type="component" value="Unassembled WGS sequence"/>
</dbReference>
<dbReference type="AlphaFoldDB" id="A0A183LDV8"/>
<reference evidence="1 2" key="1">
    <citation type="submission" date="2018-11" db="EMBL/GenBank/DDBJ databases">
        <authorList>
            <consortium name="Pathogen Informatics"/>
        </authorList>
    </citation>
    <scope>NUCLEOTIDE SEQUENCE [LARGE SCALE GENOMIC DNA]</scope>
    <source>
        <strain evidence="1 2">Zambia</strain>
    </source>
</reference>
<gene>
    <name evidence="1" type="ORF">SMRZ_LOCUS1983</name>
</gene>
<organism evidence="1 2">
    <name type="scientific">Schistosoma margrebowiei</name>
    <dbReference type="NCBI Taxonomy" id="48269"/>
    <lineage>
        <taxon>Eukaryota</taxon>
        <taxon>Metazoa</taxon>
        <taxon>Spiralia</taxon>
        <taxon>Lophotrochozoa</taxon>
        <taxon>Platyhelminthes</taxon>
        <taxon>Trematoda</taxon>
        <taxon>Digenea</taxon>
        <taxon>Strigeidida</taxon>
        <taxon>Schistosomatoidea</taxon>
        <taxon>Schistosomatidae</taxon>
        <taxon>Schistosoma</taxon>
    </lineage>
</organism>
<proteinExistence type="predicted"/>
<protein>
    <submittedName>
        <fullName evidence="1">Uncharacterized protein</fullName>
    </submittedName>
</protein>
<accession>A0A183LDV8</accession>
<evidence type="ECO:0000313" key="1">
    <source>
        <dbReference type="EMBL" id="VDO53513.1"/>
    </source>
</evidence>
<sequence length="97" mass="11053">MQLDDIDFSDDPSLLLCTQQQVQEKTTSVAATTAALHVLVRDNTVCEAVLKQRVHELSHTTSNTVWMHKSQKPLNFTYQLLQIEQLKEAPNWMTLDA</sequence>